<organism evidence="2 3">
    <name type="scientific">uncultured archaeal virus</name>
    <dbReference type="NCBI Taxonomy" id="1960247"/>
    <lineage>
        <taxon>Viruses</taxon>
        <taxon>environmental samples</taxon>
    </lineage>
</organism>
<name>A0ABM9HVL2_9VIRU</name>
<feature type="domain" description="TFIIB-type" evidence="1">
    <location>
        <begin position="49"/>
        <end position="81"/>
    </location>
</feature>
<dbReference type="InterPro" id="IPR013137">
    <property type="entry name" value="Znf_TFIIB"/>
</dbReference>
<sequence length="107" mass="11786">HLASAWFPQVLLARAEANLTIIDCHDIAIFSSKEDGIYRACATCGEREDIVRHCPECKSIDIIEEEKTATTTCRSCGLILLGPPPLFCSYNPIVYAWGGAALDRTTR</sequence>
<dbReference type="Proteomes" id="UP001531446">
    <property type="component" value="Segment"/>
</dbReference>
<dbReference type="Pfam" id="PF08271">
    <property type="entry name" value="Zn_Ribbon_TF"/>
    <property type="match status" value="1"/>
</dbReference>
<evidence type="ECO:0000313" key="3">
    <source>
        <dbReference type="Proteomes" id="UP001531446"/>
    </source>
</evidence>
<proteinExistence type="predicted"/>
<protein>
    <recommendedName>
        <fullName evidence="1">TFIIB-type domain-containing protein</fullName>
    </recommendedName>
</protein>
<dbReference type="EMBL" id="OX365879">
    <property type="protein sequence ID" value="CAI4043365.1"/>
    <property type="molecule type" value="Genomic_DNA"/>
</dbReference>
<gene>
    <name evidence="2" type="ORF">CTG158_LOCUS1</name>
</gene>
<accession>A0ABM9HVL2</accession>
<dbReference type="PROSITE" id="PS51134">
    <property type="entry name" value="ZF_TFIIB"/>
    <property type="match status" value="1"/>
</dbReference>
<keyword evidence="3" id="KW-1185">Reference proteome</keyword>
<evidence type="ECO:0000313" key="2">
    <source>
        <dbReference type="EMBL" id="CAI4043365.1"/>
    </source>
</evidence>
<dbReference type="SUPFAM" id="SSF57783">
    <property type="entry name" value="Zinc beta-ribbon"/>
    <property type="match status" value="1"/>
</dbReference>
<dbReference type="Gene3D" id="2.20.25.10">
    <property type="match status" value="1"/>
</dbReference>
<feature type="non-terminal residue" evidence="2">
    <location>
        <position position="1"/>
    </location>
</feature>
<evidence type="ECO:0000259" key="1">
    <source>
        <dbReference type="PROSITE" id="PS51134"/>
    </source>
</evidence>
<reference evidence="2" key="1">
    <citation type="submission" date="2022-10" db="EMBL/GenBank/DDBJ databases">
        <authorList>
            <person name="Bize A."/>
        </authorList>
    </citation>
    <scope>NUCLEOTIDE SEQUENCE [LARGE SCALE GENOMIC DNA]</scope>
</reference>